<protein>
    <submittedName>
        <fullName evidence="1">DNA polymerase III subunit chi</fullName>
    </submittedName>
</protein>
<dbReference type="PANTHER" id="PTHR38767">
    <property type="entry name" value="DNA POLYMERASE III SUBUNIT CHI"/>
    <property type="match status" value="1"/>
</dbReference>
<reference evidence="1 2" key="1">
    <citation type="submission" date="2016-09" db="EMBL/GenBank/DDBJ databases">
        <title>Chromobacterium muskegensis sp. nov., an insecticidal bacterium isolated from Sphagnum bogs.</title>
        <authorList>
            <person name="Sparks M.E."/>
            <person name="Blackburn M.B."/>
            <person name="Gundersen-Rindal D.E."/>
            <person name="Mitchell A."/>
            <person name="Farrar R."/>
            <person name="Kuhar D."/>
        </authorList>
    </citation>
    <scope>NUCLEOTIDE SEQUENCE [LARGE SCALE GENOMIC DNA]</scope>
    <source>
        <strain evidence="1 2">37-2</strain>
    </source>
</reference>
<dbReference type="EMBL" id="MKCS01000002">
    <property type="protein sequence ID" value="OHX11533.1"/>
    <property type="molecule type" value="Genomic_DNA"/>
</dbReference>
<dbReference type="AlphaFoldDB" id="A0A1S1WX86"/>
<dbReference type="Proteomes" id="UP000180088">
    <property type="component" value="Unassembled WGS sequence"/>
</dbReference>
<dbReference type="GO" id="GO:0003677">
    <property type="term" value="F:DNA binding"/>
    <property type="evidence" value="ECO:0007669"/>
    <property type="project" value="InterPro"/>
</dbReference>
<proteinExistence type="predicted"/>
<dbReference type="STRING" id="1903179.BI347_17875"/>
<dbReference type="OrthoDB" id="5297568at2"/>
<dbReference type="Pfam" id="PF04364">
    <property type="entry name" value="DNA_pol3_chi"/>
    <property type="match status" value="1"/>
</dbReference>
<dbReference type="Gene3D" id="3.40.50.10110">
    <property type="entry name" value="DNA polymerase III subunit chi"/>
    <property type="match status" value="1"/>
</dbReference>
<evidence type="ECO:0000313" key="2">
    <source>
        <dbReference type="Proteomes" id="UP000180088"/>
    </source>
</evidence>
<dbReference type="PANTHER" id="PTHR38767:SF1">
    <property type="entry name" value="DNA POLYMERASE III SUBUNIT CHI"/>
    <property type="match status" value="1"/>
</dbReference>
<comment type="caution">
    <text evidence="1">The sequence shown here is derived from an EMBL/GenBank/DDBJ whole genome shotgun (WGS) entry which is preliminary data.</text>
</comment>
<sequence>MTRIDFYTNVADPQAFACRLADTVQRKRERLLIWLDSERSVEVFSNRLWSHGDTRFVPHCRLEAAEAGVTPVWLTARLPDDLAHPVLLNLGPELPYAIERFERILEIVGRDPASLATARERFRAYREHGCAIEHHDMSQTPS</sequence>
<dbReference type="InterPro" id="IPR007459">
    <property type="entry name" value="DNA_pol3_chi"/>
</dbReference>
<dbReference type="GO" id="GO:0003887">
    <property type="term" value="F:DNA-directed DNA polymerase activity"/>
    <property type="evidence" value="ECO:0007669"/>
    <property type="project" value="InterPro"/>
</dbReference>
<dbReference type="SUPFAM" id="SSF102400">
    <property type="entry name" value="DNA polymerase III chi subunit"/>
    <property type="match status" value="1"/>
</dbReference>
<name>A0A1S1WX86_9NEIS</name>
<dbReference type="InterPro" id="IPR036768">
    <property type="entry name" value="PolIII_chi_sf"/>
</dbReference>
<dbReference type="RefSeq" id="WP_071116612.1">
    <property type="nucleotide sequence ID" value="NZ_MKCS01000002.1"/>
</dbReference>
<accession>A0A1S1WX86</accession>
<gene>
    <name evidence="1" type="ORF">BI347_17875</name>
</gene>
<organism evidence="1 2">
    <name type="scientific">Chromobacterium sphagni</name>
    <dbReference type="NCBI Taxonomy" id="1903179"/>
    <lineage>
        <taxon>Bacteria</taxon>
        <taxon>Pseudomonadati</taxon>
        <taxon>Pseudomonadota</taxon>
        <taxon>Betaproteobacteria</taxon>
        <taxon>Neisseriales</taxon>
        <taxon>Chromobacteriaceae</taxon>
        <taxon>Chromobacterium</taxon>
    </lineage>
</organism>
<evidence type="ECO:0000313" key="1">
    <source>
        <dbReference type="EMBL" id="OHX11533.1"/>
    </source>
</evidence>
<dbReference type="GO" id="GO:0032298">
    <property type="term" value="P:positive regulation of DNA-templated DNA replication initiation"/>
    <property type="evidence" value="ECO:0007669"/>
    <property type="project" value="TreeGrafter"/>
</dbReference>
<dbReference type="GO" id="GO:0006260">
    <property type="term" value="P:DNA replication"/>
    <property type="evidence" value="ECO:0007669"/>
    <property type="project" value="InterPro"/>
</dbReference>